<sequence length="190" mass="21124">MTTPTHALAQLVRLARYNAWAYARLLAAADALPDVHYRAHAGLAFRSVHGTLCHLLVSDAVWLNRLRGEHDQAAALGRYWHEGDMYAAADSPSVPWEDIEPDRTALRRRLLDQANDFVAFLESLPADTDPEGPFSYRTTSGTARTKPLAVVIAHIVNHGTHHRGQASAAVTRFGLAPPSMDLIYWEYEDE</sequence>
<dbReference type="SUPFAM" id="SSF109854">
    <property type="entry name" value="DinB/YfiT-like putative metalloenzymes"/>
    <property type="match status" value="1"/>
</dbReference>
<dbReference type="EMBL" id="JADGIZ020000041">
    <property type="protein sequence ID" value="KAL2913806.1"/>
    <property type="molecule type" value="Genomic_DNA"/>
</dbReference>
<dbReference type="InterPro" id="IPR034660">
    <property type="entry name" value="DinB/YfiT-like"/>
</dbReference>
<reference evidence="2 3" key="1">
    <citation type="submission" date="2023-09" db="EMBL/GenBank/DDBJ databases">
        <title>Pangenome analysis of Batrachochytrium dendrobatidis and related Chytrids.</title>
        <authorList>
            <person name="Yacoub M.N."/>
            <person name="Stajich J.E."/>
            <person name="James T.Y."/>
        </authorList>
    </citation>
    <scope>NUCLEOTIDE SEQUENCE [LARGE SCALE GENOMIC DNA]</scope>
    <source>
        <strain evidence="2 3">JEL0888</strain>
    </source>
</reference>
<evidence type="ECO:0000256" key="1">
    <source>
        <dbReference type="ARBA" id="ARBA00022723"/>
    </source>
</evidence>
<dbReference type="Gene3D" id="1.20.120.450">
    <property type="entry name" value="dinb family like domain"/>
    <property type="match status" value="1"/>
</dbReference>
<accession>A0ABR4N2N3</accession>
<proteinExistence type="predicted"/>
<evidence type="ECO:0000313" key="2">
    <source>
        <dbReference type="EMBL" id="KAL2913806.1"/>
    </source>
</evidence>
<dbReference type="InterPro" id="IPR007837">
    <property type="entry name" value="DinB"/>
</dbReference>
<keyword evidence="3" id="KW-1185">Reference proteome</keyword>
<dbReference type="Proteomes" id="UP001527925">
    <property type="component" value="Unassembled WGS sequence"/>
</dbReference>
<dbReference type="Pfam" id="PF05163">
    <property type="entry name" value="DinB"/>
    <property type="match status" value="1"/>
</dbReference>
<keyword evidence="1" id="KW-0479">Metal-binding</keyword>
<gene>
    <name evidence="2" type="ORF">HK105_206685</name>
</gene>
<evidence type="ECO:0008006" key="4">
    <source>
        <dbReference type="Google" id="ProtNLM"/>
    </source>
</evidence>
<dbReference type="PANTHER" id="PTHR37302:SF1">
    <property type="entry name" value="PROTEIN DINB"/>
    <property type="match status" value="1"/>
</dbReference>
<dbReference type="PANTHER" id="PTHR37302">
    <property type="entry name" value="SLR1116 PROTEIN"/>
    <property type="match status" value="1"/>
</dbReference>
<protein>
    <recommendedName>
        <fullName evidence="4">Damage-inducible protein DinB</fullName>
    </recommendedName>
</protein>
<comment type="caution">
    <text evidence="2">The sequence shown here is derived from an EMBL/GenBank/DDBJ whole genome shotgun (WGS) entry which is preliminary data.</text>
</comment>
<name>A0ABR4N2N3_9FUNG</name>
<evidence type="ECO:0000313" key="3">
    <source>
        <dbReference type="Proteomes" id="UP001527925"/>
    </source>
</evidence>
<organism evidence="2 3">
    <name type="scientific">Polyrhizophydium stewartii</name>
    <dbReference type="NCBI Taxonomy" id="2732419"/>
    <lineage>
        <taxon>Eukaryota</taxon>
        <taxon>Fungi</taxon>
        <taxon>Fungi incertae sedis</taxon>
        <taxon>Chytridiomycota</taxon>
        <taxon>Chytridiomycota incertae sedis</taxon>
        <taxon>Chytridiomycetes</taxon>
        <taxon>Rhizophydiales</taxon>
        <taxon>Rhizophydiales incertae sedis</taxon>
        <taxon>Polyrhizophydium</taxon>
    </lineage>
</organism>